<evidence type="ECO:0000313" key="3">
    <source>
        <dbReference type="Proteomes" id="UP000054928"/>
    </source>
</evidence>
<feature type="signal peptide" evidence="1">
    <location>
        <begin position="1"/>
        <end position="20"/>
    </location>
</feature>
<evidence type="ECO:0000313" key="2">
    <source>
        <dbReference type="EMBL" id="CEG47518.1"/>
    </source>
</evidence>
<dbReference type="GeneID" id="36399441"/>
<organism evidence="2 3">
    <name type="scientific">Plasmopara halstedii</name>
    <name type="common">Downy mildew of sunflower</name>
    <dbReference type="NCBI Taxonomy" id="4781"/>
    <lineage>
        <taxon>Eukaryota</taxon>
        <taxon>Sar</taxon>
        <taxon>Stramenopiles</taxon>
        <taxon>Oomycota</taxon>
        <taxon>Peronosporomycetes</taxon>
        <taxon>Peronosporales</taxon>
        <taxon>Peronosporaceae</taxon>
        <taxon>Plasmopara</taxon>
    </lineage>
</organism>
<sequence length="63" mass="7153">MCRSHPAHLLLLAQLVTSWTSPLNVLFMENHQAFSFSSLSVLNDSMLIDKIHQTKVQRTDLTS</sequence>
<accession>A0A0P1B0M8</accession>
<proteinExistence type="predicted"/>
<dbReference type="EMBL" id="CCYD01002589">
    <property type="protein sequence ID" value="CEG47518.1"/>
    <property type="molecule type" value="Genomic_DNA"/>
</dbReference>
<protein>
    <recommendedName>
        <fullName evidence="4">RxLR-like protein</fullName>
    </recommendedName>
</protein>
<reference evidence="3" key="1">
    <citation type="submission" date="2014-09" db="EMBL/GenBank/DDBJ databases">
        <authorList>
            <person name="Sharma Rahul"/>
            <person name="Thines Marco"/>
        </authorList>
    </citation>
    <scope>NUCLEOTIDE SEQUENCE [LARGE SCALE GENOMIC DNA]</scope>
</reference>
<dbReference type="Proteomes" id="UP000054928">
    <property type="component" value="Unassembled WGS sequence"/>
</dbReference>
<dbReference type="RefSeq" id="XP_024583887.1">
    <property type="nucleotide sequence ID" value="XM_024718494.1"/>
</dbReference>
<name>A0A0P1B0M8_PLAHL</name>
<keyword evidence="1" id="KW-0732">Signal</keyword>
<dbReference type="AlphaFoldDB" id="A0A0P1B0M8"/>
<evidence type="ECO:0008006" key="4">
    <source>
        <dbReference type="Google" id="ProtNLM"/>
    </source>
</evidence>
<evidence type="ECO:0000256" key="1">
    <source>
        <dbReference type="SAM" id="SignalP"/>
    </source>
</evidence>
<feature type="chain" id="PRO_5006059084" description="RxLR-like protein" evidence="1">
    <location>
        <begin position="21"/>
        <end position="63"/>
    </location>
</feature>
<keyword evidence="3" id="KW-1185">Reference proteome</keyword>